<dbReference type="Proteomes" id="UP000219974">
    <property type="component" value="Unassembled WGS sequence"/>
</dbReference>
<protein>
    <submittedName>
        <fullName evidence="1">Plasmodium variant antigen protein Cir/Yir/Bir, putative</fullName>
    </submittedName>
</protein>
<accession>A0A1D3L6G1</accession>
<evidence type="ECO:0000313" key="2">
    <source>
        <dbReference type="Proteomes" id="UP000219974"/>
    </source>
</evidence>
<gene>
    <name evidence="1" type="ORF">PBSP11RLL_000498100</name>
</gene>
<dbReference type="NCBIfam" id="TIGR01590">
    <property type="entry name" value="yir-bir-cir_Pla"/>
    <property type="match status" value="1"/>
</dbReference>
<reference evidence="1 2" key="1">
    <citation type="submission" date="2016-08" db="EMBL/GenBank/DDBJ databases">
        <authorList>
            <consortium name="Pathogen Informatics"/>
        </authorList>
    </citation>
    <scope>NUCLEOTIDE SEQUENCE [LARGE SCALE GENOMIC DNA]</scope>
    <source>
        <strain evidence="1 2">SP11 RLL</strain>
    </source>
</reference>
<proteinExistence type="predicted"/>
<sequence>MIISNVFFPDDLNESGEYYFNSGFFNKYCPNKNCDGDIKKIMTWLGYKLNQKLNREFSNINEFYNKHMKNIDGYNNYIENFTKYTSYIDLINKKQELMDISNENVSKLYDLLKILCIMINSADKKDDGKT</sequence>
<dbReference type="AlphaFoldDB" id="A0A1D3L6G1"/>
<evidence type="ECO:0000313" key="1">
    <source>
        <dbReference type="EMBL" id="SCL82211.1"/>
    </source>
</evidence>
<dbReference type="InterPro" id="IPR006477">
    <property type="entry name" value="Yir_bir_cir"/>
</dbReference>
<dbReference type="EMBL" id="FMIH01000089">
    <property type="protein sequence ID" value="SCL82211.1"/>
    <property type="molecule type" value="Genomic_DNA"/>
</dbReference>
<name>A0A1D3L6G1_PLABE</name>
<dbReference type="Pfam" id="PF06022">
    <property type="entry name" value="Cir_Bir_Yir"/>
    <property type="match status" value="1"/>
</dbReference>
<organism evidence="1 2">
    <name type="scientific">Plasmodium berghei</name>
    <dbReference type="NCBI Taxonomy" id="5821"/>
    <lineage>
        <taxon>Eukaryota</taxon>
        <taxon>Sar</taxon>
        <taxon>Alveolata</taxon>
        <taxon>Apicomplexa</taxon>
        <taxon>Aconoidasida</taxon>
        <taxon>Haemosporida</taxon>
        <taxon>Plasmodiidae</taxon>
        <taxon>Plasmodium</taxon>
        <taxon>Plasmodium (Vinckeia)</taxon>
    </lineage>
</organism>